<gene>
    <name evidence="1" type="ORF">MBMO_EBAC080-L028H02.98</name>
</gene>
<dbReference type="AlphaFoldDB" id="Q6SEY9"/>
<accession>Q6SEY9</accession>
<evidence type="ECO:0000313" key="1">
    <source>
        <dbReference type="EMBL" id="AAR38433.1"/>
    </source>
</evidence>
<reference evidence="1" key="1">
    <citation type="submission" date="2003-11" db="EMBL/GenBank/DDBJ databases">
        <authorList>
            <person name="Heidelberg J.F."/>
            <person name="Eisen J.A."/>
            <person name="Nelson W.C."/>
            <person name="DeLong E.F."/>
        </authorList>
    </citation>
    <scope>NUCLEOTIDE SEQUENCE</scope>
</reference>
<organism evidence="1">
    <name type="scientific">uncultured marine bacterium 582</name>
    <dbReference type="NCBI Taxonomy" id="257402"/>
    <lineage>
        <taxon>Bacteria</taxon>
        <taxon>environmental samples</taxon>
    </lineage>
</organism>
<sequence length="583" mass="66594">MFGIKSFSDRAKRDAIFYLRDIDDNIRRYLVCLPPKFHEELQLRNCNLPLADPVNLESTKKLNEFNVGVVQTLLDFFFDGSAAQREVFYKSCIADAFNVRPSPQDGVAKRAGYTAAWALGMTNLGTDYYKSFKKTRQIISVYLREGCHWAESAFIPHIVKEGRLIEDLEYEFKPMLYAVGQTAPIDAAPVRHTGFRPDTMLRRQPILDLKEVDYCNSERFAQLLSAASDERFKHYSKLWQKDLGYEREANEYISEQRQSGEFELARDFCVASLIGTDCWGDSIGKLDRFETIFRVCRAIGLNPEIAIQMPDGKLSETGEQILSDKSFFKMREFLQVSGNTFFLTEMDDDPLEGIRLHWAKNYTGKVLCKIPSDAHTGLAKEIIFDTSIAVRPLDIKLFYENDLNEADQTVFNAVLLNDYSSFFAQAKNYPSVEGKSWYQKEKARLTTAAPDMFDHYQSLLDQVPLSEARDLVANLPLTLTVESQINLPVSHEGLHELRLDSFDKIGSYFDDFDHHVIAKLVEAGIEFDADTVDGAEKITPSAVSLALKLERILAPYLYRQEKLRKFTRLLVPLDDHSSLNLDI</sequence>
<dbReference type="EMBL" id="AY458649">
    <property type="protein sequence ID" value="AAR38433.1"/>
    <property type="molecule type" value="Genomic_DNA"/>
</dbReference>
<reference evidence="1" key="2">
    <citation type="submission" date="2003-12" db="EMBL/GenBank/DDBJ databases">
        <title>Monterey Bay Coastal Ocean Microbial Observatory environmental clone sequencing.</title>
        <authorList>
            <person name="DeLong E.F."/>
        </authorList>
    </citation>
    <scope>NUCLEOTIDE SEQUENCE</scope>
</reference>
<protein>
    <submittedName>
        <fullName evidence="1">Uncharacterized protein</fullName>
    </submittedName>
</protein>
<name>Q6SEY9_9BACT</name>
<proteinExistence type="predicted"/>